<dbReference type="EMBL" id="QXGA01000946">
    <property type="protein sequence ID" value="KAE9134518.1"/>
    <property type="molecule type" value="Genomic_DNA"/>
</dbReference>
<dbReference type="Proteomes" id="UP000486351">
    <property type="component" value="Unassembled WGS sequence"/>
</dbReference>
<dbReference type="EMBL" id="QXFY01000442">
    <property type="protein sequence ID" value="KAE9344253.1"/>
    <property type="molecule type" value="Genomic_DNA"/>
</dbReference>
<evidence type="ECO:0000313" key="20">
    <source>
        <dbReference type="Proteomes" id="UP000486351"/>
    </source>
</evidence>
<dbReference type="PROSITE" id="PS51257">
    <property type="entry name" value="PROKAR_LIPOPROTEIN"/>
    <property type="match status" value="1"/>
</dbReference>
<evidence type="ECO:0000313" key="16">
    <source>
        <dbReference type="Proteomes" id="UP000440732"/>
    </source>
</evidence>
<dbReference type="Proteomes" id="UP000460718">
    <property type="component" value="Unassembled WGS sequence"/>
</dbReference>
<dbReference type="EMBL" id="QXGC01001564">
    <property type="protein sequence ID" value="KAE9200399.1"/>
    <property type="molecule type" value="Genomic_DNA"/>
</dbReference>
<sequence>MGHLDSRLPQIFCSCWLITACACIPCAQARRRASRLHSSLQLSSSSPSTRSAVLLVPVSACRRNLDLQQNQQVDEVQIPPR</sequence>
<dbReference type="EMBL" id="QXGD01001666">
    <property type="protein sequence ID" value="KAE9201369.1"/>
    <property type="molecule type" value="Genomic_DNA"/>
</dbReference>
<evidence type="ECO:0000313" key="2">
    <source>
        <dbReference type="EMBL" id="KAE8929020.1"/>
    </source>
</evidence>
<evidence type="ECO:0000313" key="4">
    <source>
        <dbReference type="EMBL" id="KAE9087513.1"/>
    </source>
</evidence>
<dbReference type="Proteomes" id="UP000440732">
    <property type="component" value="Unassembled WGS sequence"/>
</dbReference>
<comment type="caution">
    <text evidence="3">The sequence shown here is derived from an EMBL/GenBank/DDBJ whole genome shotgun (WGS) entry which is preliminary data.</text>
</comment>
<keyword evidence="1" id="KW-0732">Signal</keyword>
<evidence type="ECO:0000313" key="11">
    <source>
        <dbReference type="EMBL" id="KAE9344253.1"/>
    </source>
</evidence>
<accession>A0A6A3J0W6</accession>
<dbReference type="EMBL" id="QXGF01001588">
    <property type="protein sequence ID" value="KAE8929020.1"/>
    <property type="molecule type" value="Genomic_DNA"/>
</dbReference>
<evidence type="ECO:0000313" key="7">
    <source>
        <dbReference type="EMBL" id="KAE9188431.1"/>
    </source>
</evidence>
<dbReference type="Proteomes" id="UP000441208">
    <property type="component" value="Unassembled WGS sequence"/>
</dbReference>
<evidence type="ECO:0000313" key="3">
    <source>
        <dbReference type="EMBL" id="KAE8988886.1"/>
    </source>
</evidence>
<organism evidence="3 18">
    <name type="scientific">Phytophthora fragariae</name>
    <dbReference type="NCBI Taxonomy" id="53985"/>
    <lineage>
        <taxon>Eukaryota</taxon>
        <taxon>Sar</taxon>
        <taxon>Stramenopiles</taxon>
        <taxon>Oomycota</taxon>
        <taxon>Peronosporomycetes</taxon>
        <taxon>Peronosporales</taxon>
        <taxon>Peronosporaceae</taxon>
        <taxon>Phytophthora</taxon>
    </lineage>
</organism>
<dbReference type="EMBL" id="QXGE01001540">
    <property type="protein sequence ID" value="KAE9291282.1"/>
    <property type="molecule type" value="Genomic_DNA"/>
</dbReference>
<dbReference type="Proteomes" id="UP000433483">
    <property type="component" value="Unassembled WGS sequence"/>
</dbReference>
<name>A0A6A3J0W6_9STRA</name>
<evidence type="ECO:0008006" key="22">
    <source>
        <dbReference type="Google" id="ProtNLM"/>
    </source>
</evidence>
<evidence type="ECO:0000313" key="12">
    <source>
        <dbReference type="Proteomes" id="UP000429523"/>
    </source>
</evidence>
<dbReference type="Proteomes" id="UP000429523">
    <property type="component" value="Unassembled WGS sequence"/>
</dbReference>
<protein>
    <recommendedName>
        <fullName evidence="22">RxLR effector protein</fullName>
    </recommendedName>
</protein>
<evidence type="ECO:0000313" key="8">
    <source>
        <dbReference type="EMBL" id="KAE9200399.1"/>
    </source>
</evidence>
<dbReference type="Proteomes" id="UP000488956">
    <property type="component" value="Unassembled WGS sequence"/>
</dbReference>
<dbReference type="EMBL" id="QXFW01001567">
    <property type="protein sequence ID" value="KAE8988886.1"/>
    <property type="molecule type" value="Genomic_DNA"/>
</dbReference>
<evidence type="ECO:0000313" key="14">
    <source>
        <dbReference type="Proteomes" id="UP000437068"/>
    </source>
</evidence>
<feature type="chain" id="PRO_5036379797" description="RxLR effector protein" evidence="1">
    <location>
        <begin position="30"/>
        <end position="81"/>
    </location>
</feature>
<dbReference type="EMBL" id="QXFX01001581">
    <property type="protein sequence ID" value="KAE9087951.1"/>
    <property type="molecule type" value="Genomic_DNA"/>
</dbReference>
<evidence type="ECO:0000313" key="19">
    <source>
        <dbReference type="Proteomes" id="UP000476176"/>
    </source>
</evidence>
<evidence type="ECO:0000313" key="18">
    <source>
        <dbReference type="Proteomes" id="UP000460718"/>
    </source>
</evidence>
<proteinExistence type="predicted"/>
<gene>
    <name evidence="10" type="ORF">PF001_g19228</name>
    <name evidence="9" type="ORF">PF002_g21556</name>
    <name evidence="8" type="ORF">PF004_g19014</name>
    <name evidence="7" type="ORF">PF005_g20059</name>
    <name evidence="6" type="ORF">PF006_g14805</name>
    <name evidence="4" type="ORF">PF007_g20352</name>
    <name evidence="11" type="ORF">PF008_g9297</name>
    <name evidence="2" type="ORF">PF009_g20857</name>
    <name evidence="5" type="ORF">PF010_g19542</name>
    <name evidence="3" type="ORF">PF011_g18996</name>
</gene>
<evidence type="ECO:0000313" key="5">
    <source>
        <dbReference type="EMBL" id="KAE9087951.1"/>
    </source>
</evidence>
<evidence type="ECO:0000313" key="6">
    <source>
        <dbReference type="EMBL" id="KAE9134518.1"/>
    </source>
</evidence>
<evidence type="ECO:0000313" key="9">
    <source>
        <dbReference type="EMBL" id="KAE9201369.1"/>
    </source>
</evidence>
<dbReference type="Proteomes" id="UP000440367">
    <property type="component" value="Unassembled WGS sequence"/>
</dbReference>
<evidence type="ECO:0000313" key="17">
    <source>
        <dbReference type="Proteomes" id="UP000441208"/>
    </source>
</evidence>
<dbReference type="EMBL" id="QXFZ01001618">
    <property type="protein sequence ID" value="KAE9087513.1"/>
    <property type="molecule type" value="Genomic_DNA"/>
</dbReference>
<dbReference type="EMBL" id="QXGB01001586">
    <property type="protein sequence ID" value="KAE9188431.1"/>
    <property type="molecule type" value="Genomic_DNA"/>
</dbReference>
<feature type="signal peptide" evidence="1">
    <location>
        <begin position="1"/>
        <end position="29"/>
    </location>
</feature>
<reference evidence="18 19" key="1">
    <citation type="submission" date="2018-09" db="EMBL/GenBank/DDBJ databases">
        <title>Genomic investigation of the strawberry pathogen Phytophthora fragariae indicates pathogenicity is determined by transcriptional variation in three key races.</title>
        <authorList>
            <person name="Adams T.M."/>
            <person name="Armitage A.D."/>
            <person name="Sobczyk M.K."/>
            <person name="Bates H.J."/>
            <person name="Dunwell J.M."/>
            <person name="Nellist C.F."/>
            <person name="Harrison R.J."/>
        </authorList>
    </citation>
    <scope>NUCLEOTIDE SEQUENCE [LARGE SCALE GENOMIC DNA]</scope>
    <source>
        <strain evidence="10 14">A4</strain>
        <strain evidence="9 15">BC-1</strain>
        <strain evidence="8 19">BC-23</strain>
        <strain evidence="7 13">NOV-27</strain>
        <strain evidence="6 16">NOV-5</strain>
        <strain evidence="4 17">NOV-71</strain>
        <strain evidence="11 20">NOV-77</strain>
        <strain evidence="2 12">NOV-9</strain>
        <strain evidence="5 21">ONT-3</strain>
        <strain evidence="3 18">SCRP245</strain>
    </source>
</reference>
<evidence type="ECO:0000256" key="1">
    <source>
        <dbReference type="SAM" id="SignalP"/>
    </source>
</evidence>
<evidence type="ECO:0000313" key="13">
    <source>
        <dbReference type="Proteomes" id="UP000433483"/>
    </source>
</evidence>
<dbReference type="Proteomes" id="UP000476176">
    <property type="component" value="Unassembled WGS sequence"/>
</dbReference>
<evidence type="ECO:0000313" key="10">
    <source>
        <dbReference type="EMBL" id="KAE9291282.1"/>
    </source>
</evidence>
<evidence type="ECO:0000313" key="15">
    <source>
        <dbReference type="Proteomes" id="UP000440367"/>
    </source>
</evidence>
<dbReference type="Proteomes" id="UP000437068">
    <property type="component" value="Unassembled WGS sequence"/>
</dbReference>
<evidence type="ECO:0000313" key="21">
    <source>
        <dbReference type="Proteomes" id="UP000488956"/>
    </source>
</evidence>
<keyword evidence="13" id="KW-1185">Reference proteome</keyword>
<dbReference type="AlphaFoldDB" id="A0A6A3J0W6"/>